<dbReference type="CDD" id="cd03230">
    <property type="entry name" value="ABC_DR_subfamily_A"/>
    <property type="match status" value="1"/>
</dbReference>
<keyword evidence="5" id="KW-0046">Antibiotic resistance</keyword>
<dbReference type="Proteomes" id="UP000470875">
    <property type="component" value="Unassembled WGS sequence"/>
</dbReference>
<dbReference type="Gene3D" id="3.40.50.300">
    <property type="entry name" value="P-loop containing nucleotide triphosphate hydrolases"/>
    <property type="match status" value="1"/>
</dbReference>
<proteinExistence type="predicted"/>
<sequence>MSVIEVLDVKRTYGKGRDAFTAVDGVTFQVQAGELVSILGVNGAGKTSLVEVIEGLAPASSGTVRVLGSDPIRQRAHVRQHTGIMLQEAGFAGDLTVEETLRMWAGTLTNARPVDEALELTDLTYRANVRVKALSGGERRRLDLAMATLGNPQVLFLDEPTTGLDPASRQRTWELVRMMLRGGTSVLLTTHYLEEAEELADRVLMMSSGKVVASGTVAEVVAAQPSIISFTDDGKLHPNEVELLPSVIGDVREIRGKIEIHSDDLQVTLTALLKMCEDRDISLSDLNARSASLEQAFLALDNQPAVA</sequence>
<evidence type="ECO:0000256" key="2">
    <source>
        <dbReference type="ARBA" id="ARBA00022448"/>
    </source>
</evidence>
<evidence type="ECO:0000256" key="5">
    <source>
        <dbReference type="ARBA" id="ARBA00023251"/>
    </source>
</evidence>
<dbReference type="InterPro" id="IPR017871">
    <property type="entry name" value="ABC_transporter-like_CS"/>
</dbReference>
<evidence type="ECO:0000313" key="7">
    <source>
        <dbReference type="EMBL" id="MSS85133.1"/>
    </source>
</evidence>
<dbReference type="PROSITE" id="PS50893">
    <property type="entry name" value="ABC_TRANSPORTER_2"/>
    <property type="match status" value="1"/>
</dbReference>
<evidence type="ECO:0000259" key="6">
    <source>
        <dbReference type="PROSITE" id="PS50893"/>
    </source>
</evidence>
<dbReference type="GO" id="GO:0005886">
    <property type="term" value="C:plasma membrane"/>
    <property type="evidence" value="ECO:0007669"/>
    <property type="project" value="UniProtKB-SubCell"/>
</dbReference>
<keyword evidence="8" id="KW-1185">Reference proteome</keyword>
<dbReference type="SUPFAM" id="SSF52540">
    <property type="entry name" value="P-loop containing nucleoside triphosphate hydrolases"/>
    <property type="match status" value="1"/>
</dbReference>
<accession>A0A6N7W9I0</accession>
<reference evidence="7 8" key="1">
    <citation type="submission" date="2019-08" db="EMBL/GenBank/DDBJ databases">
        <title>In-depth cultivation of the pig gut microbiome towards novel bacterial diversity and tailored functional studies.</title>
        <authorList>
            <person name="Wylensek D."/>
            <person name="Hitch T.C.A."/>
            <person name="Clavel T."/>
        </authorList>
    </citation>
    <scope>NUCLEOTIDE SEQUENCE [LARGE SCALE GENOMIC DNA]</scope>
    <source>
        <strain evidence="7 8">WB03_NA08</strain>
    </source>
</reference>
<gene>
    <name evidence="7" type="ORF">FYJ24_10250</name>
</gene>
<dbReference type="GO" id="GO:0005524">
    <property type="term" value="F:ATP binding"/>
    <property type="evidence" value="ECO:0007669"/>
    <property type="project" value="UniProtKB-KW"/>
</dbReference>
<evidence type="ECO:0000313" key="8">
    <source>
        <dbReference type="Proteomes" id="UP000470875"/>
    </source>
</evidence>
<comment type="subcellular location">
    <subcellularLocation>
        <location evidence="1">Cell membrane</location>
        <topology evidence="1">Peripheral membrane protein</topology>
    </subcellularLocation>
</comment>
<evidence type="ECO:0000256" key="1">
    <source>
        <dbReference type="ARBA" id="ARBA00004202"/>
    </source>
</evidence>
<dbReference type="EMBL" id="VULO01000012">
    <property type="protein sequence ID" value="MSS85133.1"/>
    <property type="molecule type" value="Genomic_DNA"/>
</dbReference>
<protein>
    <submittedName>
        <fullName evidence="7">ABC transporter ATP-binding protein</fullName>
    </submittedName>
</protein>
<keyword evidence="3" id="KW-0547">Nucleotide-binding</keyword>
<dbReference type="PANTHER" id="PTHR42711:SF17">
    <property type="entry name" value="ABC TRANSPORTER ATP-BINDING PROTEIN"/>
    <property type="match status" value="1"/>
</dbReference>
<dbReference type="InterPro" id="IPR050763">
    <property type="entry name" value="ABC_transporter_ATP-binding"/>
</dbReference>
<dbReference type="InterPro" id="IPR027417">
    <property type="entry name" value="P-loop_NTPase"/>
</dbReference>
<feature type="domain" description="ABC transporter" evidence="6">
    <location>
        <begin position="4"/>
        <end position="233"/>
    </location>
</feature>
<dbReference type="Pfam" id="PF00005">
    <property type="entry name" value="ABC_tran"/>
    <property type="match status" value="1"/>
</dbReference>
<evidence type="ECO:0000256" key="3">
    <source>
        <dbReference type="ARBA" id="ARBA00022741"/>
    </source>
</evidence>
<evidence type="ECO:0000256" key="4">
    <source>
        <dbReference type="ARBA" id="ARBA00022840"/>
    </source>
</evidence>
<dbReference type="AlphaFoldDB" id="A0A6N7W9I0"/>
<dbReference type="InterPro" id="IPR003439">
    <property type="entry name" value="ABC_transporter-like_ATP-bd"/>
</dbReference>
<dbReference type="PANTHER" id="PTHR42711">
    <property type="entry name" value="ABC TRANSPORTER ATP-BINDING PROTEIN"/>
    <property type="match status" value="1"/>
</dbReference>
<dbReference type="GO" id="GO:0016887">
    <property type="term" value="F:ATP hydrolysis activity"/>
    <property type="evidence" value="ECO:0007669"/>
    <property type="project" value="InterPro"/>
</dbReference>
<dbReference type="GO" id="GO:0046677">
    <property type="term" value="P:response to antibiotic"/>
    <property type="evidence" value="ECO:0007669"/>
    <property type="project" value="UniProtKB-KW"/>
</dbReference>
<dbReference type="RefSeq" id="WP_154546099.1">
    <property type="nucleotide sequence ID" value="NZ_VULO01000012.1"/>
</dbReference>
<dbReference type="PROSITE" id="PS00211">
    <property type="entry name" value="ABC_TRANSPORTER_1"/>
    <property type="match status" value="1"/>
</dbReference>
<keyword evidence="2" id="KW-0813">Transport</keyword>
<comment type="caution">
    <text evidence="7">The sequence shown here is derived from an EMBL/GenBank/DDBJ whole genome shotgun (WGS) entry which is preliminary data.</text>
</comment>
<dbReference type="InterPro" id="IPR003593">
    <property type="entry name" value="AAA+_ATPase"/>
</dbReference>
<name>A0A6N7W9I0_9ACTO</name>
<dbReference type="SMART" id="SM00382">
    <property type="entry name" value="AAA"/>
    <property type="match status" value="1"/>
</dbReference>
<organism evidence="7 8">
    <name type="scientific">Scrofimicrobium canadense</name>
    <dbReference type="NCBI Taxonomy" id="2652290"/>
    <lineage>
        <taxon>Bacteria</taxon>
        <taxon>Bacillati</taxon>
        <taxon>Actinomycetota</taxon>
        <taxon>Actinomycetes</taxon>
        <taxon>Actinomycetales</taxon>
        <taxon>Actinomycetaceae</taxon>
        <taxon>Scrofimicrobium</taxon>
    </lineage>
</organism>
<keyword evidence="4 7" id="KW-0067">ATP-binding</keyword>